<evidence type="ECO:0008006" key="4">
    <source>
        <dbReference type="Google" id="ProtNLM"/>
    </source>
</evidence>
<evidence type="ECO:0000256" key="1">
    <source>
        <dbReference type="SAM" id="SignalP"/>
    </source>
</evidence>
<dbReference type="PROSITE" id="PS51257">
    <property type="entry name" value="PROKAR_LIPOPROTEIN"/>
    <property type="match status" value="1"/>
</dbReference>
<dbReference type="RefSeq" id="WP_309203989.1">
    <property type="nucleotide sequence ID" value="NZ_CP133548.1"/>
</dbReference>
<gene>
    <name evidence="2" type="ORF">Q9312_07575</name>
</gene>
<dbReference type="KEGG" id="plei:Q9312_07575"/>
<reference evidence="2 3" key="1">
    <citation type="submission" date="2023-08" db="EMBL/GenBank/DDBJ databases">
        <title>Pleionea litopenaei sp. nov., isolated from stomach of juvenile Litopenaeus vannamei.</title>
        <authorList>
            <person name="Rho A.M."/>
            <person name="Hwang C.Y."/>
        </authorList>
    </citation>
    <scope>NUCLEOTIDE SEQUENCE [LARGE SCALE GENOMIC DNA]</scope>
    <source>
        <strain evidence="2 3">HL-JVS1</strain>
    </source>
</reference>
<organism evidence="2 3">
    <name type="scientific">Pleionea litopenaei</name>
    <dbReference type="NCBI Taxonomy" id="3070815"/>
    <lineage>
        <taxon>Bacteria</taxon>
        <taxon>Pseudomonadati</taxon>
        <taxon>Pseudomonadota</taxon>
        <taxon>Gammaproteobacteria</taxon>
        <taxon>Oceanospirillales</taxon>
        <taxon>Pleioneaceae</taxon>
        <taxon>Pleionea</taxon>
    </lineage>
</organism>
<feature type="chain" id="PRO_5041436103" description="2-dehydro-3-deoxyphosphooctonate aldolase" evidence="1">
    <location>
        <begin position="25"/>
        <end position="143"/>
    </location>
</feature>
<keyword evidence="1" id="KW-0732">Signal</keyword>
<sequence length="143" mass="15917">MKYLGLAIASVGFAMFLSGCGAKAKNLANESRLNEAYFVNTSSDEEYGYQPEKALLLGGFLFGTDSQDYHYIYFNRLRGPSGQEVSVKRTGSCCGFKDENLPFGGGMLDLYELTYEGLEKPVVVYVNLYRFEEPKAPQGFILL</sequence>
<name>A0AA51RWK6_9GAMM</name>
<protein>
    <recommendedName>
        <fullName evidence="4">2-dehydro-3-deoxyphosphooctonate aldolase</fullName>
    </recommendedName>
</protein>
<dbReference type="EMBL" id="CP133548">
    <property type="protein sequence ID" value="WMS88768.1"/>
    <property type="molecule type" value="Genomic_DNA"/>
</dbReference>
<evidence type="ECO:0000313" key="2">
    <source>
        <dbReference type="EMBL" id="WMS88768.1"/>
    </source>
</evidence>
<dbReference type="AlphaFoldDB" id="A0AA51RWK6"/>
<evidence type="ECO:0000313" key="3">
    <source>
        <dbReference type="Proteomes" id="UP001239782"/>
    </source>
</evidence>
<accession>A0AA51RWK6</accession>
<keyword evidence="3" id="KW-1185">Reference proteome</keyword>
<feature type="signal peptide" evidence="1">
    <location>
        <begin position="1"/>
        <end position="24"/>
    </location>
</feature>
<proteinExistence type="predicted"/>
<dbReference type="Proteomes" id="UP001239782">
    <property type="component" value="Chromosome"/>
</dbReference>